<comment type="caution">
    <text evidence="2">The sequence shown here is derived from an EMBL/GenBank/DDBJ whole genome shotgun (WGS) entry which is preliminary data.</text>
</comment>
<feature type="region of interest" description="Disordered" evidence="1">
    <location>
        <begin position="230"/>
        <end position="257"/>
    </location>
</feature>
<reference evidence="2 3" key="1">
    <citation type="submission" date="2022-07" db="EMBL/GenBank/DDBJ databases">
        <title>Genome-wide signatures of adaptation to extreme environments.</title>
        <authorList>
            <person name="Cho C.H."/>
            <person name="Yoon H.S."/>
        </authorList>
    </citation>
    <scope>NUCLEOTIDE SEQUENCE [LARGE SCALE GENOMIC DNA]</scope>
    <source>
        <strain evidence="2 3">DBV 063 E5</strain>
    </source>
</reference>
<proteinExistence type="predicted"/>
<feature type="compositionally biased region" description="Acidic residues" evidence="1">
    <location>
        <begin position="121"/>
        <end position="149"/>
    </location>
</feature>
<dbReference type="EMBL" id="JANCYW010000017">
    <property type="protein sequence ID" value="KAK4538419.1"/>
    <property type="molecule type" value="Genomic_DNA"/>
</dbReference>
<dbReference type="Proteomes" id="UP001301350">
    <property type="component" value="Unassembled WGS sequence"/>
</dbReference>
<organism evidence="2 3">
    <name type="scientific">Cyanidium caldarium</name>
    <name type="common">Red alga</name>
    <dbReference type="NCBI Taxonomy" id="2771"/>
    <lineage>
        <taxon>Eukaryota</taxon>
        <taxon>Rhodophyta</taxon>
        <taxon>Bangiophyceae</taxon>
        <taxon>Cyanidiales</taxon>
        <taxon>Cyanidiaceae</taxon>
        <taxon>Cyanidium</taxon>
    </lineage>
</organism>
<feature type="region of interest" description="Disordered" evidence="1">
    <location>
        <begin position="121"/>
        <end position="150"/>
    </location>
</feature>
<evidence type="ECO:0000313" key="3">
    <source>
        <dbReference type="Proteomes" id="UP001301350"/>
    </source>
</evidence>
<keyword evidence="3" id="KW-1185">Reference proteome</keyword>
<name>A0AAV9J1J9_CYACA</name>
<accession>A0AAV9J1J9</accession>
<evidence type="ECO:0000313" key="2">
    <source>
        <dbReference type="EMBL" id="KAK4538419.1"/>
    </source>
</evidence>
<dbReference type="AlphaFoldDB" id="A0AAV9J1J9"/>
<sequence length="257" mass="29404">MVQFEIEYVVQLPRQAMWDLREDPAFLRWQYEHSVDMSNLEIMRRYVDEDDPDWCHVQWKISPSVPLPQVVLSYIGDGQGLWIEDMHSYRLSEPYVIHFRSHPNMFQEYTETRGVCHFVEEDVVDEEEEEAEEERDEDLEDEEEEDEEEQAAREILRYVKSLNVQGKQTRVVIEGEVDVYVPVLGGLVESFVVSNLRGFYTRFPSLVHGYIAYREQQKAGAPLPMPLANGAAAAGGLHGEHSADEAEAAAAEAPAGA</sequence>
<evidence type="ECO:0000256" key="1">
    <source>
        <dbReference type="SAM" id="MobiDB-lite"/>
    </source>
</evidence>
<gene>
    <name evidence="2" type="ORF">CDCA_CDCA17G4444</name>
</gene>
<feature type="compositionally biased region" description="Low complexity" evidence="1">
    <location>
        <begin position="248"/>
        <end position="257"/>
    </location>
</feature>
<protein>
    <submittedName>
        <fullName evidence="2">Uncharacterized protein</fullName>
    </submittedName>
</protein>